<dbReference type="RefSeq" id="XP_003059044.1">
    <property type="nucleotide sequence ID" value="XM_003058998.1"/>
</dbReference>
<dbReference type="InterPro" id="IPR039261">
    <property type="entry name" value="FNR_nucleotide-bd"/>
</dbReference>
<gene>
    <name evidence="5" type="ORF">MICPUCDRAFT_47423</name>
</gene>
<proteinExistence type="predicted"/>
<dbReference type="SUPFAM" id="SSF63380">
    <property type="entry name" value="Riboflavin synthase domain-like"/>
    <property type="match status" value="1"/>
</dbReference>
<dbReference type="KEGG" id="mpp:MICPUCDRAFT_47423"/>
<feature type="region of interest" description="Disordered" evidence="3">
    <location>
        <begin position="1"/>
        <end position="52"/>
    </location>
</feature>
<dbReference type="eggNOG" id="KOG0534">
    <property type="taxonomic scope" value="Eukaryota"/>
</dbReference>
<dbReference type="PROSITE" id="PS51384">
    <property type="entry name" value="FAD_FR"/>
    <property type="match status" value="1"/>
</dbReference>
<keyword evidence="1" id="KW-0560">Oxidoreductase</keyword>
<dbReference type="CDD" id="cd00322">
    <property type="entry name" value="FNR_like"/>
    <property type="match status" value="1"/>
</dbReference>
<dbReference type="PRINTS" id="PR00410">
    <property type="entry name" value="PHEHYDRXLASE"/>
</dbReference>
<dbReference type="InterPro" id="IPR017938">
    <property type="entry name" value="Riboflavin_synthase-like_b-brl"/>
</dbReference>
<protein>
    <submittedName>
        <fullName evidence="5">Predicted protein</fullName>
    </submittedName>
</protein>
<accession>C1MSF3</accession>
<dbReference type="PANTHER" id="PTHR46505:SF1">
    <property type="entry name" value="OXIDOREDUCTASE NAD-BINDING DOMAIN-CONTAINING PROTEIN 1"/>
    <property type="match status" value="1"/>
</dbReference>
<dbReference type="OrthoDB" id="436496at2759"/>
<feature type="compositionally biased region" description="Basic residues" evidence="3">
    <location>
        <begin position="1"/>
        <end position="13"/>
    </location>
</feature>
<dbReference type="EMBL" id="GG663739">
    <property type="protein sequence ID" value="EEH57499.1"/>
    <property type="molecule type" value="Genomic_DNA"/>
</dbReference>
<evidence type="ECO:0000256" key="2">
    <source>
        <dbReference type="ARBA" id="ARBA00023027"/>
    </source>
</evidence>
<name>C1MSF3_MICPC</name>
<dbReference type="GO" id="GO:0005739">
    <property type="term" value="C:mitochondrion"/>
    <property type="evidence" value="ECO:0007669"/>
    <property type="project" value="TreeGrafter"/>
</dbReference>
<dbReference type="Gene3D" id="3.40.50.80">
    <property type="entry name" value="Nucleotide-binding domain of ferredoxin-NADP reductase (FNR) module"/>
    <property type="match status" value="1"/>
</dbReference>
<dbReference type="AlphaFoldDB" id="C1MSF3"/>
<organism evidence="6">
    <name type="scientific">Micromonas pusilla (strain CCMP1545)</name>
    <name type="common">Picoplanktonic green alga</name>
    <dbReference type="NCBI Taxonomy" id="564608"/>
    <lineage>
        <taxon>Eukaryota</taxon>
        <taxon>Viridiplantae</taxon>
        <taxon>Chlorophyta</taxon>
        <taxon>Mamiellophyceae</taxon>
        <taxon>Mamiellales</taxon>
        <taxon>Mamiellaceae</taxon>
        <taxon>Micromonas</taxon>
    </lineage>
</organism>
<keyword evidence="2" id="KW-0520">NAD</keyword>
<dbReference type="Proteomes" id="UP000001876">
    <property type="component" value="Unassembled WGS sequence"/>
</dbReference>
<evidence type="ECO:0000259" key="4">
    <source>
        <dbReference type="PROSITE" id="PS51384"/>
    </source>
</evidence>
<evidence type="ECO:0000256" key="3">
    <source>
        <dbReference type="SAM" id="MobiDB-lite"/>
    </source>
</evidence>
<evidence type="ECO:0000313" key="5">
    <source>
        <dbReference type="EMBL" id="EEH57499.1"/>
    </source>
</evidence>
<dbReference type="InterPro" id="IPR017927">
    <property type="entry name" value="FAD-bd_FR_type"/>
</dbReference>
<sequence length="436" mass="48832">MPPRKMPAKKRKAQAQGSPPATKAPPLVGEDHPPRKRAGAKGAKGAKGGSEASRPPIAAFVHRIVDDVPDVKLVTFFLTPNFHVRLRFRPGQWVEIHVPGVAKPGRYSIVSSPALLEEEGYLVVACERSATSEVARWIHDVAKVSDHVRMELGGSAGFFASREDLRRPLLLVAGGVGIAPLCSMLNTWMHERFDDVEREDALNTPLHLMDGGEGYEAPRRVRVVLLFAAKELGAHALARWIWPLVERARGAIRVAFHHSREPASNHPCATPEGLRHAYGPATFEYGKKVIATYDERTGEKLEEKRRKTEGFGAYGDGKKHVQHVRDRGDWHEYLARAVGLLTTSPHVLDERAFRGKADLSDEVSIFRSPWCLWKWRHPDENPGAPPFEEPLAFLCGPPAMTDEIKSILTMIDECEDGYIEDTIEMRKEDVRTERWR</sequence>
<feature type="domain" description="FAD-binding FR-type" evidence="4">
    <location>
        <begin position="54"/>
        <end position="162"/>
    </location>
</feature>
<dbReference type="GO" id="GO:0016491">
    <property type="term" value="F:oxidoreductase activity"/>
    <property type="evidence" value="ECO:0007669"/>
    <property type="project" value="UniProtKB-KW"/>
</dbReference>
<dbReference type="Gene3D" id="2.40.30.10">
    <property type="entry name" value="Translation factors"/>
    <property type="match status" value="1"/>
</dbReference>
<keyword evidence="6" id="KW-1185">Reference proteome</keyword>
<dbReference type="SUPFAM" id="SSF52343">
    <property type="entry name" value="Ferredoxin reductase-like, C-terminal NADP-linked domain"/>
    <property type="match status" value="1"/>
</dbReference>
<dbReference type="PANTHER" id="PTHR46505">
    <property type="entry name" value="OXIDOREDUCTASE NAD-BINDING DOMAIN-CONTAINING PROTEIN 1"/>
    <property type="match status" value="1"/>
</dbReference>
<dbReference type="STRING" id="564608.C1MSF3"/>
<evidence type="ECO:0000313" key="6">
    <source>
        <dbReference type="Proteomes" id="UP000001876"/>
    </source>
</evidence>
<dbReference type="GeneID" id="9684108"/>
<evidence type="ECO:0000256" key="1">
    <source>
        <dbReference type="ARBA" id="ARBA00023002"/>
    </source>
</evidence>
<dbReference type="InterPro" id="IPR052128">
    <property type="entry name" value="Oxidoreductase_NAD-binding"/>
</dbReference>
<reference evidence="5 6" key="1">
    <citation type="journal article" date="2009" name="Science">
        <title>Green evolution and dynamic adaptations revealed by genomes of the marine picoeukaryotes Micromonas.</title>
        <authorList>
            <person name="Worden A.Z."/>
            <person name="Lee J.H."/>
            <person name="Mock T."/>
            <person name="Rouze P."/>
            <person name="Simmons M.P."/>
            <person name="Aerts A.L."/>
            <person name="Allen A.E."/>
            <person name="Cuvelier M.L."/>
            <person name="Derelle E."/>
            <person name="Everett M.V."/>
            <person name="Foulon E."/>
            <person name="Grimwood J."/>
            <person name="Gundlach H."/>
            <person name="Henrissat B."/>
            <person name="Napoli C."/>
            <person name="McDonald S.M."/>
            <person name="Parker M.S."/>
            <person name="Rombauts S."/>
            <person name="Salamov A."/>
            <person name="Von Dassow P."/>
            <person name="Badger J.H."/>
            <person name="Coutinho P.M."/>
            <person name="Demir E."/>
            <person name="Dubchak I."/>
            <person name="Gentemann C."/>
            <person name="Eikrem W."/>
            <person name="Gready J.E."/>
            <person name="John U."/>
            <person name="Lanier W."/>
            <person name="Lindquist E.A."/>
            <person name="Lucas S."/>
            <person name="Mayer K.F."/>
            <person name="Moreau H."/>
            <person name="Not F."/>
            <person name="Otillar R."/>
            <person name="Panaud O."/>
            <person name="Pangilinan J."/>
            <person name="Paulsen I."/>
            <person name="Piegu B."/>
            <person name="Poliakov A."/>
            <person name="Robbens S."/>
            <person name="Schmutz J."/>
            <person name="Toulza E."/>
            <person name="Wyss T."/>
            <person name="Zelensky A."/>
            <person name="Zhou K."/>
            <person name="Armbrust E.V."/>
            <person name="Bhattacharya D."/>
            <person name="Goodenough U.W."/>
            <person name="Van de Peer Y."/>
            <person name="Grigoriev I.V."/>
        </authorList>
    </citation>
    <scope>NUCLEOTIDE SEQUENCE [LARGE SCALE GENOMIC DNA]</scope>
    <source>
        <strain evidence="5 6">CCMP1545</strain>
    </source>
</reference>